<comment type="caution">
    <text evidence="12">The sequence shown here is derived from an EMBL/GenBank/DDBJ whole genome shotgun (WGS) entry which is preliminary data.</text>
</comment>
<proteinExistence type="inferred from homology"/>
<keyword evidence="3" id="KW-0997">Cell inner membrane</keyword>
<accession>L1N8N3</accession>
<evidence type="ECO:0000256" key="2">
    <source>
        <dbReference type="ARBA" id="ARBA00022475"/>
    </source>
</evidence>
<keyword evidence="11" id="KW-0479">Metal-binding</keyword>
<dbReference type="GO" id="GO:0062054">
    <property type="term" value="F:fluoride channel activity"/>
    <property type="evidence" value="ECO:0007669"/>
    <property type="project" value="UniProtKB-UniRule"/>
</dbReference>
<dbReference type="SUPFAM" id="SSF103473">
    <property type="entry name" value="MFS general substrate transporter"/>
    <property type="match status" value="1"/>
</dbReference>
<evidence type="ECO:0000313" key="12">
    <source>
        <dbReference type="EMBL" id="EKX99843.1"/>
    </source>
</evidence>
<feature type="binding site" evidence="11">
    <location>
        <position position="97"/>
    </location>
    <ligand>
        <name>Na(+)</name>
        <dbReference type="ChEBI" id="CHEBI:29101"/>
        <note>structural</note>
    </ligand>
</feature>
<keyword evidence="13" id="KW-1185">Reference proteome</keyword>
<keyword evidence="8 11" id="KW-0407">Ion channel</keyword>
<dbReference type="HAMAP" id="MF_00454">
    <property type="entry name" value="FluC"/>
    <property type="match status" value="1"/>
</dbReference>
<evidence type="ECO:0000256" key="4">
    <source>
        <dbReference type="ARBA" id="ARBA00022692"/>
    </source>
</evidence>
<organism evidence="12 13">
    <name type="scientific">Hoylesella saccharolytica F0055</name>
    <dbReference type="NCBI Taxonomy" id="1127699"/>
    <lineage>
        <taxon>Bacteria</taxon>
        <taxon>Pseudomonadati</taxon>
        <taxon>Bacteroidota</taxon>
        <taxon>Bacteroidia</taxon>
        <taxon>Bacteroidales</taxon>
        <taxon>Prevotellaceae</taxon>
        <taxon>Hoylesella</taxon>
    </lineage>
</organism>
<dbReference type="PANTHER" id="PTHR28259:SF1">
    <property type="entry name" value="FLUORIDE EXPORT PROTEIN 1-RELATED"/>
    <property type="match status" value="1"/>
</dbReference>
<keyword evidence="6 11" id="KW-0406">Ion transport</keyword>
<name>L1N8N3_9BACT</name>
<dbReference type="Proteomes" id="UP000010433">
    <property type="component" value="Unassembled WGS sequence"/>
</dbReference>
<keyword evidence="2 11" id="KW-1003">Cell membrane</keyword>
<dbReference type="PANTHER" id="PTHR28259">
    <property type="entry name" value="FLUORIDE EXPORT PROTEIN 1-RELATED"/>
    <property type="match status" value="1"/>
</dbReference>
<dbReference type="HOGENOM" id="CLU_114342_3_2_10"/>
<dbReference type="NCBIfam" id="TIGR00494">
    <property type="entry name" value="crcB"/>
    <property type="match status" value="1"/>
</dbReference>
<dbReference type="EMBL" id="AMEP01000095">
    <property type="protein sequence ID" value="EKX99843.1"/>
    <property type="molecule type" value="Genomic_DNA"/>
</dbReference>
<feature type="transmembrane region" description="Helical" evidence="11">
    <location>
        <begin position="118"/>
        <end position="143"/>
    </location>
</feature>
<comment type="activity regulation">
    <text evidence="11">Na(+) is not transported, but it plays an essential structural role and its presence is essential for fluoride channel function.</text>
</comment>
<evidence type="ECO:0000256" key="3">
    <source>
        <dbReference type="ARBA" id="ARBA00022519"/>
    </source>
</evidence>
<evidence type="ECO:0000256" key="1">
    <source>
        <dbReference type="ARBA" id="ARBA00004651"/>
    </source>
</evidence>
<keyword evidence="5 11" id="KW-1133">Transmembrane helix</keyword>
<comment type="subcellular location">
    <subcellularLocation>
        <location evidence="1 11">Cell membrane</location>
        <topology evidence="1 11">Multi-pass membrane protein</topology>
    </subcellularLocation>
</comment>
<reference evidence="12 13" key="1">
    <citation type="submission" date="2012-05" db="EMBL/GenBank/DDBJ databases">
        <authorList>
            <person name="Weinstock G."/>
            <person name="Sodergren E."/>
            <person name="Lobos E.A."/>
            <person name="Fulton L."/>
            <person name="Fulton R."/>
            <person name="Courtney L."/>
            <person name="Fronick C."/>
            <person name="O'Laughlin M."/>
            <person name="Godfrey J."/>
            <person name="Wilson R.M."/>
            <person name="Miner T."/>
            <person name="Farmer C."/>
            <person name="Delehaunty K."/>
            <person name="Cordes M."/>
            <person name="Minx P."/>
            <person name="Tomlinson C."/>
            <person name="Chen J."/>
            <person name="Wollam A."/>
            <person name="Pepin K.H."/>
            <person name="Bhonagiri V."/>
            <person name="Zhang X."/>
            <person name="Suruliraj S."/>
            <person name="Warren W."/>
            <person name="Mitreva M."/>
            <person name="Mardis E.R."/>
            <person name="Wilson R.K."/>
        </authorList>
    </citation>
    <scope>NUCLEOTIDE SEQUENCE [LARGE SCALE GENOMIC DNA]</scope>
    <source>
        <strain evidence="12 13">F0055</strain>
    </source>
</reference>
<evidence type="ECO:0000256" key="9">
    <source>
        <dbReference type="ARBA" id="ARBA00035120"/>
    </source>
</evidence>
<protein>
    <recommendedName>
        <fullName evidence="11">Fluoride-specific ion channel FluC</fullName>
    </recommendedName>
</protein>
<dbReference type="InterPro" id="IPR003691">
    <property type="entry name" value="FluC"/>
</dbReference>
<keyword evidence="11" id="KW-0915">Sodium</keyword>
<comment type="function">
    <text evidence="11">Fluoride-specific ion channel. Important for reducing fluoride concentration in the cell, thus reducing its toxicity.</text>
</comment>
<keyword evidence="7 11" id="KW-0472">Membrane</keyword>
<dbReference type="GO" id="GO:0005886">
    <property type="term" value="C:plasma membrane"/>
    <property type="evidence" value="ECO:0007669"/>
    <property type="project" value="UniProtKB-SubCell"/>
</dbReference>
<keyword evidence="4 11" id="KW-0812">Transmembrane</keyword>
<feature type="transmembrane region" description="Helical" evidence="11">
    <location>
        <begin position="89"/>
        <end position="106"/>
    </location>
</feature>
<dbReference type="AlphaFoldDB" id="L1N8N3"/>
<evidence type="ECO:0000256" key="10">
    <source>
        <dbReference type="ARBA" id="ARBA00035585"/>
    </source>
</evidence>
<dbReference type="InterPro" id="IPR036259">
    <property type="entry name" value="MFS_trans_sf"/>
</dbReference>
<keyword evidence="11" id="KW-0813">Transport</keyword>
<evidence type="ECO:0000256" key="5">
    <source>
        <dbReference type="ARBA" id="ARBA00022989"/>
    </source>
</evidence>
<evidence type="ECO:0000313" key="13">
    <source>
        <dbReference type="Proteomes" id="UP000010433"/>
    </source>
</evidence>
<gene>
    <name evidence="11" type="primary">fluC</name>
    <name evidence="11" type="synonym">crcB</name>
    <name evidence="12" type="ORF">HMPREF9151_01483</name>
</gene>
<feature type="transmembrane region" description="Helical" evidence="11">
    <location>
        <begin position="55"/>
        <end position="77"/>
    </location>
</feature>
<feature type="transmembrane region" description="Helical" evidence="11">
    <location>
        <begin position="21"/>
        <end position="43"/>
    </location>
</feature>
<dbReference type="Pfam" id="PF02537">
    <property type="entry name" value="CRCB"/>
    <property type="match status" value="1"/>
</dbReference>
<comment type="catalytic activity">
    <reaction evidence="10">
        <text>fluoride(in) = fluoride(out)</text>
        <dbReference type="Rhea" id="RHEA:76159"/>
        <dbReference type="ChEBI" id="CHEBI:17051"/>
    </reaction>
    <physiologicalReaction direction="left-to-right" evidence="10">
        <dbReference type="Rhea" id="RHEA:76160"/>
    </physiologicalReaction>
</comment>
<dbReference type="STRING" id="1127699.HMPREF9151_01483"/>
<sequence length="149" mass="16202">MKDNFAKVGSRSKEIELNKETMIRNLLLVAIGGSLGSIMRYLLTYIWPLNNTNTLPVATLIANVLGCLLIGFIGTYLTKTFGGSPQLRLFLTVGFCGGLTTFSTFINESTGMLQANHLLLCAGYLALSVSLGFMALYCGIWLAEIVTEH</sequence>
<evidence type="ECO:0000256" key="6">
    <source>
        <dbReference type="ARBA" id="ARBA00023065"/>
    </source>
</evidence>
<evidence type="ECO:0000256" key="7">
    <source>
        <dbReference type="ARBA" id="ARBA00023136"/>
    </source>
</evidence>
<comment type="similarity">
    <text evidence="9 11">Belongs to the fluoride channel Fluc/FEX (TC 1.A.43) family.</text>
</comment>
<evidence type="ECO:0000256" key="11">
    <source>
        <dbReference type="HAMAP-Rule" id="MF_00454"/>
    </source>
</evidence>
<dbReference type="PATRIC" id="fig|1127699.3.peg.1366"/>
<evidence type="ECO:0000256" key="8">
    <source>
        <dbReference type="ARBA" id="ARBA00023303"/>
    </source>
</evidence>
<dbReference type="GO" id="GO:0140114">
    <property type="term" value="P:cellular detoxification of fluoride"/>
    <property type="evidence" value="ECO:0007669"/>
    <property type="project" value="UniProtKB-UniRule"/>
</dbReference>
<dbReference type="GO" id="GO:0046872">
    <property type="term" value="F:metal ion binding"/>
    <property type="evidence" value="ECO:0007669"/>
    <property type="project" value="UniProtKB-KW"/>
</dbReference>
<feature type="binding site" evidence="11">
    <location>
        <position position="100"/>
    </location>
    <ligand>
        <name>Na(+)</name>
        <dbReference type="ChEBI" id="CHEBI:29101"/>
        <note>structural</note>
    </ligand>
</feature>